<dbReference type="EMBL" id="JANJYJ010000004">
    <property type="protein sequence ID" value="KAK3217805.1"/>
    <property type="molecule type" value="Genomic_DNA"/>
</dbReference>
<dbReference type="PANTHER" id="PTHR47723">
    <property type="entry name" value="OS05G0353850 PROTEIN"/>
    <property type="match status" value="1"/>
</dbReference>
<accession>A0AAE0AHF3</accession>
<sequence length="160" mass="17405">MFFMLNWQSSVKLRLSSIWEVLPAGVFKINTDAALNFRNNISGIGVAIRDCNGHVMASLCQHIGTAYQPQIAETLAILRCLKLAVETGLVPAVVESDALSVVNAITSKMVPNTEVGMVIHDILCILRNSNFISVKLLPRLANKVSHSLARLALGYVGEFV</sequence>
<dbReference type="InterPro" id="IPR002156">
    <property type="entry name" value="RNaseH_domain"/>
</dbReference>
<dbReference type="PANTHER" id="PTHR47723:SF21">
    <property type="entry name" value="POLYNUCLEOTIDYL TRANSFERASE, RIBONUCLEASE H-LIKE SUPERFAMILY PROTEIN"/>
    <property type="match status" value="1"/>
</dbReference>
<dbReference type="Proteomes" id="UP001281410">
    <property type="component" value="Unassembled WGS sequence"/>
</dbReference>
<dbReference type="InterPro" id="IPR036397">
    <property type="entry name" value="RNaseH_sf"/>
</dbReference>
<dbReference type="InterPro" id="IPR044730">
    <property type="entry name" value="RNase_H-like_dom_plant"/>
</dbReference>
<evidence type="ECO:0000313" key="3">
    <source>
        <dbReference type="Proteomes" id="UP001281410"/>
    </source>
</evidence>
<keyword evidence="3" id="KW-1185">Reference proteome</keyword>
<dbReference type="InterPro" id="IPR053151">
    <property type="entry name" value="RNase_H-like"/>
</dbReference>
<organism evidence="2 3">
    <name type="scientific">Dipteronia sinensis</name>
    <dbReference type="NCBI Taxonomy" id="43782"/>
    <lineage>
        <taxon>Eukaryota</taxon>
        <taxon>Viridiplantae</taxon>
        <taxon>Streptophyta</taxon>
        <taxon>Embryophyta</taxon>
        <taxon>Tracheophyta</taxon>
        <taxon>Spermatophyta</taxon>
        <taxon>Magnoliopsida</taxon>
        <taxon>eudicotyledons</taxon>
        <taxon>Gunneridae</taxon>
        <taxon>Pentapetalae</taxon>
        <taxon>rosids</taxon>
        <taxon>malvids</taxon>
        <taxon>Sapindales</taxon>
        <taxon>Sapindaceae</taxon>
        <taxon>Hippocastanoideae</taxon>
        <taxon>Acereae</taxon>
        <taxon>Dipteronia</taxon>
    </lineage>
</organism>
<proteinExistence type="predicted"/>
<protein>
    <recommendedName>
        <fullName evidence="1">RNase H type-1 domain-containing protein</fullName>
    </recommendedName>
</protein>
<reference evidence="2" key="1">
    <citation type="journal article" date="2023" name="Plant J.">
        <title>Genome sequences and population genomics provide insights into the demographic history, inbreeding, and mutation load of two 'living fossil' tree species of Dipteronia.</title>
        <authorList>
            <person name="Feng Y."/>
            <person name="Comes H.P."/>
            <person name="Chen J."/>
            <person name="Zhu S."/>
            <person name="Lu R."/>
            <person name="Zhang X."/>
            <person name="Li P."/>
            <person name="Qiu J."/>
            <person name="Olsen K.M."/>
            <person name="Qiu Y."/>
        </authorList>
    </citation>
    <scope>NUCLEOTIDE SEQUENCE</scope>
    <source>
        <strain evidence="2">NBL</strain>
    </source>
</reference>
<dbReference type="GO" id="GO:0004523">
    <property type="term" value="F:RNA-DNA hybrid ribonuclease activity"/>
    <property type="evidence" value="ECO:0007669"/>
    <property type="project" value="InterPro"/>
</dbReference>
<evidence type="ECO:0000259" key="1">
    <source>
        <dbReference type="Pfam" id="PF13456"/>
    </source>
</evidence>
<comment type="caution">
    <text evidence="2">The sequence shown here is derived from an EMBL/GenBank/DDBJ whole genome shotgun (WGS) entry which is preliminary data.</text>
</comment>
<dbReference type="AlphaFoldDB" id="A0AAE0AHF3"/>
<gene>
    <name evidence="2" type="ORF">Dsin_011775</name>
</gene>
<name>A0AAE0AHF3_9ROSI</name>
<evidence type="ECO:0000313" key="2">
    <source>
        <dbReference type="EMBL" id="KAK3217805.1"/>
    </source>
</evidence>
<dbReference type="GO" id="GO:0003676">
    <property type="term" value="F:nucleic acid binding"/>
    <property type="evidence" value="ECO:0007669"/>
    <property type="project" value="InterPro"/>
</dbReference>
<dbReference type="SUPFAM" id="SSF53098">
    <property type="entry name" value="Ribonuclease H-like"/>
    <property type="match status" value="1"/>
</dbReference>
<dbReference type="InterPro" id="IPR012337">
    <property type="entry name" value="RNaseH-like_sf"/>
</dbReference>
<feature type="domain" description="RNase H type-1" evidence="1">
    <location>
        <begin position="30"/>
        <end position="151"/>
    </location>
</feature>
<dbReference type="CDD" id="cd06222">
    <property type="entry name" value="RNase_H_like"/>
    <property type="match status" value="1"/>
</dbReference>
<dbReference type="Pfam" id="PF13456">
    <property type="entry name" value="RVT_3"/>
    <property type="match status" value="1"/>
</dbReference>
<dbReference type="Gene3D" id="3.30.420.10">
    <property type="entry name" value="Ribonuclease H-like superfamily/Ribonuclease H"/>
    <property type="match status" value="1"/>
</dbReference>